<dbReference type="GeneID" id="24098108"/>
<dbReference type="RefSeq" id="XP_012182480.1">
    <property type="nucleotide sequence ID" value="XM_012327090.1"/>
</dbReference>
<feature type="compositionally biased region" description="Basic and acidic residues" evidence="1">
    <location>
        <begin position="897"/>
        <end position="906"/>
    </location>
</feature>
<feature type="compositionally biased region" description="Basic and acidic residues" evidence="1">
    <location>
        <begin position="1032"/>
        <end position="1041"/>
    </location>
</feature>
<feature type="compositionally biased region" description="Polar residues" evidence="1">
    <location>
        <begin position="1042"/>
        <end position="1057"/>
    </location>
</feature>
<feature type="compositionally biased region" description="Basic and acidic residues" evidence="1">
    <location>
        <begin position="585"/>
        <end position="606"/>
    </location>
</feature>
<feature type="compositionally biased region" description="Basic and acidic residues" evidence="1">
    <location>
        <begin position="847"/>
        <end position="860"/>
    </location>
</feature>
<evidence type="ECO:0000313" key="3">
    <source>
        <dbReference type="Proteomes" id="UP000006352"/>
    </source>
</evidence>
<feature type="region of interest" description="Disordered" evidence="1">
    <location>
        <begin position="1"/>
        <end position="43"/>
    </location>
</feature>
<feature type="compositionally biased region" description="Basic and acidic residues" evidence="1">
    <location>
        <begin position="328"/>
        <end position="337"/>
    </location>
</feature>
<dbReference type="STRING" id="599839.J4HXB4"/>
<feature type="compositionally biased region" description="Polar residues" evidence="1">
    <location>
        <begin position="258"/>
        <end position="267"/>
    </location>
</feature>
<dbReference type="HOGENOM" id="CLU_278490_0_0_1"/>
<feature type="compositionally biased region" description="Basic and acidic residues" evidence="1">
    <location>
        <begin position="564"/>
        <end position="575"/>
    </location>
</feature>
<feature type="compositionally biased region" description="Basic and acidic residues" evidence="1">
    <location>
        <begin position="346"/>
        <end position="360"/>
    </location>
</feature>
<gene>
    <name evidence="2" type="ORF">FIBRA_05321</name>
</gene>
<feature type="compositionally biased region" description="Basic and acidic residues" evidence="1">
    <location>
        <begin position="830"/>
        <end position="841"/>
    </location>
</feature>
<feature type="compositionally biased region" description="Basic and acidic residues" evidence="1">
    <location>
        <begin position="522"/>
        <end position="532"/>
    </location>
</feature>
<sequence>MSTRQNKKRKGRSNVINRERTVTTLTDGSEGSFLIPTTPEEPAGNIMSPPFPIALSGSSGAQNISPAFNTFPTFPAYNGYMAPLAAPAFAPQRSQPFFPPPSQGMPGQNDLEVLERLKESIKNGQHEFFRAIPQPAVLADLYMGPNSSGQVPPHPEQVPPDYQHSGFDVPLPHNGHLADNGSFADINGGFSDRNNRTQPQDIELRHDKRNPMMTQPSVSDLQSDSNNVAQSTLPSSKSDVSMGLPTPPSNDEIRVKSENSPIASDTSPAGLHDKPEATLDTSRSGHSGYQQADSKSIGRTTSDRSLAAESTTAQKPLSASPSKSSLYDSKDDIRQSRDTWPYRNGSTDKPRIDSDRRPGGEARPSNAVSMDARGSGPGPRFHDRERDRDKDRDWERDRDRDRRSDYARYRDDQRSDERSRVSDTRRPYESRWADARRYDTKPSDSSNGPVRVPPPSDDRSSLEHRPTRSLGEERSINRLHSDNASTRSFEDRRPPGPSSTDERPTKVLPAEDRRGPAPPQSDRPREPDDRRPLPSSAAPAPTPGDRVGRPYDDRRAPPPSIADRQARPVGDDRRTPGLLLAVNDRQTRVSDDRRPPPPGWNDDRRGPVPSVSDRQVRLSDDRRPVPAQVSDRSTRLPIDDSRTPLPPSGDRAIRPPGEERRPPPPVTEDRDTRVPLGSLSEVVTSRPPLDDRGIRQQPSQDDPKPRSVVPLEDRLSRPPPLQERLASSSSRPDDRVSHPPVSRTEHGSHPPRSEDRRVVPTLEERLSHAPAGIEDRGPRPPPTDDSLARTLMPPPASVSASASASARPAAVEDRNVHLADSARPALGSLSERDRRPDDRGRPLVSDRVSRPTEHANDRGPPRSTIYSNAPTSRAASVARDSSRGNAFKPHSPTHSPVRSELREFRPAAEPPRPSYRHEPDRYTNDRRGNVMDVDTPASRFASSYRRPSSPVVADTADPYISRGRTWSPNETYPEESARRGPVDPHSYDRNRRADYPSDWESMPPRHWDRPIRDYERENYLDGDPAARANGWETREERERRISSSFPLIESTSTTSRAFEQRPLGTRLSEDFTRDDHQFGMDVLERTRYAPVDIGAYSRVRARSPSPLRRQGAVTDLRPAIKRPREDTYTSSYYTLVDQPRPLPEDLPRLRSSPSAGAPYFDDPRAPPPYGGSTAPAGNMVRDRDYVDARERAPETYPSYERRDPVSRISQPRSPSQYNGRYSREDRRYSVQTRS</sequence>
<feature type="compositionally biased region" description="Basic and acidic residues" evidence="1">
    <location>
        <begin position="731"/>
        <end position="778"/>
    </location>
</feature>
<feature type="compositionally biased region" description="Polar residues" evidence="1">
    <location>
        <begin position="212"/>
        <end position="239"/>
    </location>
</feature>
<dbReference type="Proteomes" id="UP000006352">
    <property type="component" value="Unassembled WGS sequence"/>
</dbReference>
<feature type="compositionally biased region" description="Basic residues" evidence="1">
    <location>
        <begin position="1"/>
        <end position="12"/>
    </location>
</feature>
<dbReference type="AlphaFoldDB" id="J4HXB4"/>
<feature type="compositionally biased region" description="Basic and acidic residues" evidence="1">
    <location>
        <begin position="546"/>
        <end position="556"/>
    </location>
</feature>
<feature type="compositionally biased region" description="Basic and acidic residues" evidence="1">
    <location>
        <begin position="1180"/>
        <end position="1205"/>
    </location>
</feature>
<protein>
    <submittedName>
        <fullName evidence="2">Uncharacterized protein</fullName>
    </submittedName>
</protein>
<dbReference type="InParanoid" id="J4HXB4"/>
<feature type="compositionally biased region" description="Basic and acidic residues" evidence="1">
    <location>
        <begin position="915"/>
        <end position="929"/>
    </location>
</feature>
<evidence type="ECO:0000256" key="1">
    <source>
        <dbReference type="SAM" id="MobiDB-lite"/>
    </source>
</evidence>
<dbReference type="EMBL" id="HE797104">
    <property type="protein sequence ID" value="CCM03197.1"/>
    <property type="molecule type" value="Genomic_DNA"/>
</dbReference>
<feature type="compositionally biased region" description="Basic and acidic residues" evidence="1">
    <location>
        <begin position="456"/>
        <end position="481"/>
    </location>
</feature>
<feature type="compositionally biased region" description="Basic and acidic residues" evidence="1">
    <location>
        <begin position="975"/>
        <end position="995"/>
    </location>
</feature>
<dbReference type="OrthoDB" id="3184410at2759"/>
<accession>J4HXB4</accession>
<feature type="compositionally biased region" description="Basic and acidic residues" evidence="1">
    <location>
        <begin position="380"/>
        <end position="442"/>
    </location>
</feature>
<reference evidence="2 3" key="1">
    <citation type="journal article" date="2012" name="Appl. Environ. Microbiol.">
        <title>Short-read sequencing for genomic analysis of the brown rot fungus Fibroporia radiculosa.</title>
        <authorList>
            <person name="Tang J.D."/>
            <person name="Perkins A.D."/>
            <person name="Sonstegard T.S."/>
            <person name="Schroeder S.G."/>
            <person name="Burgess S.C."/>
            <person name="Diehl S.V."/>
        </authorList>
    </citation>
    <scope>NUCLEOTIDE SEQUENCE [LARGE SCALE GENOMIC DNA]</scope>
    <source>
        <strain evidence="2 3">TFFH 294</strain>
    </source>
</reference>
<feature type="compositionally biased region" description="Basic and acidic residues" evidence="1">
    <location>
        <begin position="488"/>
        <end position="515"/>
    </location>
</feature>
<feature type="compositionally biased region" description="Basic and acidic residues" evidence="1">
    <location>
        <begin position="701"/>
        <end position="716"/>
    </location>
</feature>
<feature type="region of interest" description="Disordered" evidence="1">
    <location>
        <begin position="141"/>
        <end position="1006"/>
    </location>
</feature>
<feature type="region of interest" description="Disordered" evidence="1">
    <location>
        <begin position="1101"/>
        <end position="1234"/>
    </location>
</feature>
<feature type="compositionally biased region" description="Basic and acidic residues" evidence="1">
    <location>
        <begin position="651"/>
        <end position="673"/>
    </location>
</feature>
<feature type="compositionally biased region" description="Basic and acidic residues" evidence="1">
    <location>
        <begin position="632"/>
        <end position="642"/>
    </location>
</feature>
<evidence type="ECO:0000313" key="2">
    <source>
        <dbReference type="EMBL" id="CCM03197.1"/>
    </source>
</evidence>
<keyword evidence="3" id="KW-1185">Reference proteome</keyword>
<feature type="compositionally biased region" description="Low complexity" evidence="1">
    <location>
        <begin position="797"/>
        <end position="809"/>
    </location>
</feature>
<name>J4HXB4_9APHY</name>
<organism evidence="2 3">
    <name type="scientific">Fibroporia radiculosa</name>
    <dbReference type="NCBI Taxonomy" id="599839"/>
    <lineage>
        <taxon>Eukaryota</taxon>
        <taxon>Fungi</taxon>
        <taxon>Dikarya</taxon>
        <taxon>Basidiomycota</taxon>
        <taxon>Agaricomycotina</taxon>
        <taxon>Agaricomycetes</taxon>
        <taxon>Polyporales</taxon>
        <taxon>Fibroporiaceae</taxon>
        <taxon>Fibroporia</taxon>
    </lineage>
</organism>
<proteinExistence type="predicted"/>
<feature type="compositionally biased region" description="Basic and acidic residues" evidence="1">
    <location>
        <begin position="614"/>
        <end position="624"/>
    </location>
</feature>
<feature type="compositionally biased region" description="Polar residues" evidence="1">
    <location>
        <begin position="1207"/>
        <end position="1219"/>
    </location>
</feature>
<feature type="compositionally biased region" description="Polar residues" evidence="1">
    <location>
        <begin position="279"/>
        <end position="314"/>
    </location>
</feature>
<feature type="region of interest" description="Disordered" evidence="1">
    <location>
        <begin position="1021"/>
        <end position="1070"/>
    </location>
</feature>
<feature type="compositionally biased region" description="Low complexity" evidence="1">
    <location>
        <begin position="315"/>
        <end position="327"/>
    </location>
</feature>